<feature type="transmembrane region" description="Helical" evidence="1">
    <location>
        <begin position="163"/>
        <end position="181"/>
    </location>
</feature>
<reference evidence="2 3" key="1">
    <citation type="submission" date="2023-07" db="EMBL/GenBank/DDBJ databases">
        <title>Genomic Encyclopedia of Type Strains, Phase IV (KMG-IV): sequencing the most valuable type-strain genomes for metagenomic binning, comparative biology and taxonomic classification.</title>
        <authorList>
            <person name="Goeker M."/>
        </authorList>
    </citation>
    <scope>NUCLEOTIDE SEQUENCE [LARGE SCALE GENOMIC DNA]</scope>
    <source>
        <strain evidence="2 3">B1-1</strain>
    </source>
</reference>
<dbReference type="InterPro" id="IPR025671">
    <property type="entry name" value="HXXEE"/>
</dbReference>
<dbReference type="Pfam" id="PF13787">
    <property type="entry name" value="HXXEE"/>
    <property type="match status" value="1"/>
</dbReference>
<protein>
    <recommendedName>
        <fullName evidence="4">HXXEE domain-containing protein</fullName>
    </recommendedName>
</protein>
<feature type="transmembrane region" description="Helical" evidence="1">
    <location>
        <begin position="132"/>
        <end position="151"/>
    </location>
</feature>
<feature type="transmembrane region" description="Helical" evidence="1">
    <location>
        <begin position="7"/>
        <end position="27"/>
    </location>
</feature>
<keyword evidence="1" id="KW-0472">Membrane</keyword>
<dbReference type="EMBL" id="JAUSWJ010000001">
    <property type="protein sequence ID" value="MDQ0518068.1"/>
    <property type="molecule type" value="Genomic_DNA"/>
</dbReference>
<sequence length="189" mass="19926">MMGRLAAYWVYGGALAGLLGLGLLWLAAPEMSAPLAAVALLLPLYMLHQFEEHNDDRFRRFFNTLIGGGREVLTVPAVFVINIGGVWLVYFIAIALAGRVDLGLGLIAVYGTLVNAVVHLAAAAAKRRYNPGLATAVVFFLPAGIAALWLVTATGEAGPIEHAIGLAVAVGIHAVIVAYALRRRRSLGG</sequence>
<gene>
    <name evidence="2" type="ORF">QO015_003681</name>
</gene>
<comment type="caution">
    <text evidence="2">The sequence shown here is derived from an EMBL/GenBank/DDBJ whole genome shotgun (WGS) entry which is preliminary data.</text>
</comment>
<dbReference type="Proteomes" id="UP001223743">
    <property type="component" value="Unassembled WGS sequence"/>
</dbReference>
<accession>A0ABU0MB97</accession>
<proteinExistence type="predicted"/>
<feature type="transmembrane region" description="Helical" evidence="1">
    <location>
        <begin position="33"/>
        <end position="51"/>
    </location>
</feature>
<keyword evidence="1" id="KW-0812">Transmembrane</keyword>
<evidence type="ECO:0000256" key="1">
    <source>
        <dbReference type="SAM" id="Phobius"/>
    </source>
</evidence>
<evidence type="ECO:0000313" key="2">
    <source>
        <dbReference type="EMBL" id="MDQ0518068.1"/>
    </source>
</evidence>
<name>A0ABU0MB97_9HYPH</name>
<feature type="transmembrane region" description="Helical" evidence="1">
    <location>
        <begin position="72"/>
        <end position="96"/>
    </location>
</feature>
<dbReference type="RefSeq" id="WP_266283492.1">
    <property type="nucleotide sequence ID" value="NZ_JAPKNF010000003.1"/>
</dbReference>
<evidence type="ECO:0000313" key="3">
    <source>
        <dbReference type="Proteomes" id="UP001223743"/>
    </source>
</evidence>
<organism evidence="2 3">
    <name type="scientific">Kaistia geumhonensis</name>
    <dbReference type="NCBI Taxonomy" id="410839"/>
    <lineage>
        <taxon>Bacteria</taxon>
        <taxon>Pseudomonadati</taxon>
        <taxon>Pseudomonadota</taxon>
        <taxon>Alphaproteobacteria</taxon>
        <taxon>Hyphomicrobiales</taxon>
        <taxon>Kaistiaceae</taxon>
        <taxon>Kaistia</taxon>
    </lineage>
</organism>
<keyword evidence="1" id="KW-1133">Transmembrane helix</keyword>
<evidence type="ECO:0008006" key="4">
    <source>
        <dbReference type="Google" id="ProtNLM"/>
    </source>
</evidence>
<keyword evidence="3" id="KW-1185">Reference proteome</keyword>
<feature type="transmembrane region" description="Helical" evidence="1">
    <location>
        <begin position="102"/>
        <end position="125"/>
    </location>
</feature>